<dbReference type="PANTHER" id="PTHR33507:SF3">
    <property type="entry name" value="INNER MEMBRANE PROTEIN YBBJ"/>
    <property type="match status" value="1"/>
</dbReference>
<reference evidence="7 8" key="1">
    <citation type="submission" date="2011-09" db="EMBL/GenBank/DDBJ databases">
        <title>The draft genome of Treponema saccharophilum DSM 2985.</title>
        <authorList>
            <consortium name="US DOE Joint Genome Institute (JGI-PGF)"/>
            <person name="Lucas S."/>
            <person name="Copeland A."/>
            <person name="Lapidus A."/>
            <person name="Glavina del Rio T."/>
            <person name="Dalin E."/>
            <person name="Tice H."/>
            <person name="Bruce D."/>
            <person name="Goodwin L."/>
            <person name="Pitluck S."/>
            <person name="Peters L."/>
            <person name="Kyrpides N."/>
            <person name="Mavromatis K."/>
            <person name="Ivanova N."/>
            <person name="Markowitz V."/>
            <person name="Cheng J.-F."/>
            <person name="Hugenholtz P."/>
            <person name="Woyke T."/>
            <person name="Wu D."/>
            <person name="Gronow S."/>
            <person name="Wellnitz S."/>
            <person name="Brambilla E."/>
            <person name="Klenk H.-P."/>
            <person name="Eisen J.A."/>
        </authorList>
    </citation>
    <scope>NUCLEOTIDE SEQUENCE [LARGE SCALE GENOMIC DNA]</scope>
    <source>
        <strain evidence="7 8">DSM 2985</strain>
    </source>
</reference>
<dbReference type="Gene3D" id="2.40.50.140">
    <property type="entry name" value="Nucleic acid-binding proteins"/>
    <property type="match status" value="1"/>
</dbReference>
<dbReference type="PANTHER" id="PTHR33507">
    <property type="entry name" value="INNER MEMBRANE PROTEIN YBBJ"/>
    <property type="match status" value="1"/>
</dbReference>
<evidence type="ECO:0000259" key="6">
    <source>
        <dbReference type="Pfam" id="PF01957"/>
    </source>
</evidence>
<dbReference type="RefSeq" id="WP_002704143.1">
    <property type="nucleotide sequence ID" value="NZ_AGRW01000045.1"/>
</dbReference>
<protein>
    <recommendedName>
        <fullName evidence="6">NfeD-like C-terminal domain-containing protein</fullName>
    </recommendedName>
</protein>
<dbReference type="PATRIC" id="fig|907348.3.peg.1419"/>
<proteinExistence type="predicted"/>
<evidence type="ECO:0000313" key="7">
    <source>
        <dbReference type="EMBL" id="EIC01903.1"/>
    </source>
</evidence>
<feature type="transmembrane region" description="Helical" evidence="5">
    <location>
        <begin position="59"/>
        <end position="77"/>
    </location>
</feature>
<evidence type="ECO:0000256" key="3">
    <source>
        <dbReference type="ARBA" id="ARBA00022989"/>
    </source>
</evidence>
<sequence length="153" mass="16256">MDGLFGFVVSRAPFFWLFVAVAMFVVEGMTFSLTTIWFGCGAFAMIFVSFLGFPFGVQFLVFIAISSALLVSTRGFVAKKLAVRHVATNSDSIVGKKVRLATGITAAEKGSVRINGVVWSVTSGDGSEIAQGTECVVDEIRGATLVVSRAQEG</sequence>
<feature type="transmembrane region" description="Helical" evidence="5">
    <location>
        <begin position="33"/>
        <end position="53"/>
    </location>
</feature>
<keyword evidence="3 5" id="KW-1133">Transmembrane helix</keyword>
<evidence type="ECO:0000256" key="1">
    <source>
        <dbReference type="ARBA" id="ARBA00004141"/>
    </source>
</evidence>
<evidence type="ECO:0000256" key="2">
    <source>
        <dbReference type="ARBA" id="ARBA00022692"/>
    </source>
</evidence>
<keyword evidence="8" id="KW-1185">Reference proteome</keyword>
<evidence type="ECO:0000256" key="5">
    <source>
        <dbReference type="SAM" id="Phobius"/>
    </source>
</evidence>
<dbReference type="OrthoDB" id="5054at2"/>
<dbReference type="Pfam" id="PF01957">
    <property type="entry name" value="NfeD"/>
    <property type="match status" value="1"/>
</dbReference>
<dbReference type="EMBL" id="AGRW01000045">
    <property type="protein sequence ID" value="EIC01903.1"/>
    <property type="molecule type" value="Genomic_DNA"/>
</dbReference>
<evidence type="ECO:0000313" key="8">
    <source>
        <dbReference type="Proteomes" id="UP000003571"/>
    </source>
</evidence>
<comment type="subcellular location">
    <subcellularLocation>
        <location evidence="1">Membrane</location>
        <topology evidence="1">Multi-pass membrane protein</topology>
    </subcellularLocation>
</comment>
<dbReference type="AlphaFoldDB" id="H7EKJ8"/>
<dbReference type="InterPro" id="IPR002810">
    <property type="entry name" value="NfeD-like_C"/>
</dbReference>
<feature type="transmembrane region" description="Helical" evidence="5">
    <location>
        <begin position="6"/>
        <end position="26"/>
    </location>
</feature>
<gene>
    <name evidence="7" type="ORF">TresaDRAFT_1655</name>
</gene>
<evidence type="ECO:0000256" key="4">
    <source>
        <dbReference type="ARBA" id="ARBA00023136"/>
    </source>
</evidence>
<dbReference type="eggNOG" id="COG1585">
    <property type="taxonomic scope" value="Bacteria"/>
</dbReference>
<dbReference type="STRING" id="907348.TresaDRAFT_1655"/>
<dbReference type="Proteomes" id="UP000003571">
    <property type="component" value="Unassembled WGS sequence"/>
</dbReference>
<keyword evidence="4 5" id="KW-0472">Membrane</keyword>
<dbReference type="InterPro" id="IPR052165">
    <property type="entry name" value="Membrane_assoc_protease"/>
</dbReference>
<accession>H7EKJ8</accession>
<comment type="caution">
    <text evidence="7">The sequence shown here is derived from an EMBL/GenBank/DDBJ whole genome shotgun (WGS) entry which is preliminary data.</text>
</comment>
<dbReference type="InterPro" id="IPR012340">
    <property type="entry name" value="NA-bd_OB-fold"/>
</dbReference>
<organism evidence="7 8">
    <name type="scientific">Treponema saccharophilum DSM 2985</name>
    <dbReference type="NCBI Taxonomy" id="907348"/>
    <lineage>
        <taxon>Bacteria</taxon>
        <taxon>Pseudomonadati</taxon>
        <taxon>Spirochaetota</taxon>
        <taxon>Spirochaetia</taxon>
        <taxon>Spirochaetales</taxon>
        <taxon>Treponemataceae</taxon>
        <taxon>Treponema</taxon>
    </lineage>
</organism>
<dbReference type="GO" id="GO:0005886">
    <property type="term" value="C:plasma membrane"/>
    <property type="evidence" value="ECO:0007669"/>
    <property type="project" value="TreeGrafter"/>
</dbReference>
<name>H7EKJ8_9SPIR</name>
<feature type="domain" description="NfeD-like C-terminal" evidence="6">
    <location>
        <begin position="91"/>
        <end position="148"/>
    </location>
</feature>
<keyword evidence="2 5" id="KW-0812">Transmembrane</keyword>